<sequence>MLYPNYSKISLEVSTNNWGETSTSDDMSPTKLPWPDDEGKSSPEPYMSTPNSPPTTQNSLSTPPAPTHSYTTDIQHPPSVASPGRRRATSAPNTAPSLEAQNTLNSAQSPQERTLPTSPTSPVTPPSPVLLANSMLLAPPRRPPAGEARRMVRVELCVGSTVRTAPSGSSTSGTSTHENLTTIHAQGQQTTPMAKSVPKPPNMNSTPTATPSPLKPSSGGGATVGTPFATREKMVADMQKMTLKYKNSVGDEGWGRASITLRPQFEPQQQEENKVLTQTPNRPVQLETRSLLHIETETPSRTRTGPRRPPLPPSFLDTPAKRPPTAATPAKPSATAPRKLAASTSVMGSPATRPPPAPQTPATKKTGRLQLGTPGINASAQKPLFGTASATAGPSTRLLTDRSSRREESTSIRSSITAPPRRFERPSIFNPRPNDTATTLAPISKKPSSTTQTPRKTTARPFAPQAQDVPESLSSGTAAEPRFASSTDIGRFIGHLNEEDRQRASLTPEGSPSASTPATNKPLNRRTRRHVTGAPSTPANTGARRRTPSSFTPSKEIASSLDSAIDDRINDYARQGRDFTPSGNKVSDLMNARQENDKKQKALKPWKTPSGSSPSIRKGYSIGSTQRTFMKGGSRVYLLLG</sequence>
<feature type="compositionally biased region" description="Polar residues" evidence="1">
    <location>
        <begin position="504"/>
        <end position="522"/>
    </location>
</feature>
<feature type="region of interest" description="Disordered" evidence="1">
    <location>
        <begin position="1"/>
        <end position="131"/>
    </location>
</feature>
<organism evidence="2 3">
    <name type="scientific">Lophiotrema nucula</name>
    <dbReference type="NCBI Taxonomy" id="690887"/>
    <lineage>
        <taxon>Eukaryota</taxon>
        <taxon>Fungi</taxon>
        <taxon>Dikarya</taxon>
        <taxon>Ascomycota</taxon>
        <taxon>Pezizomycotina</taxon>
        <taxon>Dothideomycetes</taxon>
        <taxon>Pleosporomycetidae</taxon>
        <taxon>Pleosporales</taxon>
        <taxon>Lophiotremataceae</taxon>
        <taxon>Lophiotrema</taxon>
    </lineage>
</organism>
<feature type="compositionally biased region" description="Polar residues" evidence="1">
    <location>
        <begin position="12"/>
        <end position="27"/>
    </location>
</feature>
<feature type="compositionally biased region" description="Polar residues" evidence="1">
    <location>
        <begin position="48"/>
        <end position="74"/>
    </location>
</feature>
<dbReference type="EMBL" id="ML977315">
    <property type="protein sequence ID" value="KAF2119224.1"/>
    <property type="molecule type" value="Genomic_DNA"/>
</dbReference>
<evidence type="ECO:0000313" key="2">
    <source>
        <dbReference type="EMBL" id="KAF2119224.1"/>
    </source>
</evidence>
<feature type="compositionally biased region" description="Basic and acidic residues" evidence="1">
    <location>
        <begin position="290"/>
        <end position="300"/>
    </location>
</feature>
<feature type="compositionally biased region" description="Low complexity" evidence="1">
    <location>
        <begin position="323"/>
        <end position="339"/>
    </location>
</feature>
<evidence type="ECO:0000313" key="3">
    <source>
        <dbReference type="Proteomes" id="UP000799770"/>
    </source>
</evidence>
<feature type="compositionally biased region" description="Basic and acidic residues" evidence="1">
    <location>
        <begin position="399"/>
        <end position="410"/>
    </location>
</feature>
<gene>
    <name evidence="2" type="ORF">BDV96DRAFT_567218</name>
</gene>
<feature type="region of interest" description="Disordered" evidence="1">
    <location>
        <begin position="265"/>
        <end position="485"/>
    </location>
</feature>
<dbReference type="Proteomes" id="UP000799770">
    <property type="component" value="Unassembled WGS sequence"/>
</dbReference>
<reference evidence="2" key="1">
    <citation type="journal article" date="2020" name="Stud. Mycol.">
        <title>101 Dothideomycetes genomes: a test case for predicting lifestyles and emergence of pathogens.</title>
        <authorList>
            <person name="Haridas S."/>
            <person name="Albert R."/>
            <person name="Binder M."/>
            <person name="Bloem J."/>
            <person name="Labutti K."/>
            <person name="Salamov A."/>
            <person name="Andreopoulos B."/>
            <person name="Baker S."/>
            <person name="Barry K."/>
            <person name="Bills G."/>
            <person name="Bluhm B."/>
            <person name="Cannon C."/>
            <person name="Castanera R."/>
            <person name="Culley D."/>
            <person name="Daum C."/>
            <person name="Ezra D."/>
            <person name="Gonzalez J."/>
            <person name="Henrissat B."/>
            <person name="Kuo A."/>
            <person name="Liang C."/>
            <person name="Lipzen A."/>
            <person name="Lutzoni F."/>
            <person name="Magnuson J."/>
            <person name="Mondo S."/>
            <person name="Nolan M."/>
            <person name="Ohm R."/>
            <person name="Pangilinan J."/>
            <person name="Park H.-J."/>
            <person name="Ramirez L."/>
            <person name="Alfaro M."/>
            <person name="Sun H."/>
            <person name="Tritt A."/>
            <person name="Yoshinaga Y."/>
            <person name="Zwiers L.-H."/>
            <person name="Turgeon B."/>
            <person name="Goodwin S."/>
            <person name="Spatafora J."/>
            <person name="Crous P."/>
            <person name="Grigoriev I."/>
        </authorList>
    </citation>
    <scope>NUCLEOTIDE SEQUENCE</scope>
    <source>
        <strain evidence="2">CBS 627.86</strain>
    </source>
</reference>
<feature type="compositionally biased region" description="Polar residues" evidence="1">
    <location>
        <begin position="266"/>
        <end position="282"/>
    </location>
</feature>
<protein>
    <submittedName>
        <fullName evidence="2">Uncharacterized protein</fullName>
    </submittedName>
</protein>
<feature type="compositionally biased region" description="Polar residues" evidence="1">
    <location>
        <begin position="202"/>
        <end position="211"/>
    </location>
</feature>
<dbReference type="OrthoDB" id="3801143at2759"/>
<feature type="compositionally biased region" description="Polar residues" evidence="1">
    <location>
        <begin position="184"/>
        <end position="193"/>
    </location>
</feature>
<feature type="compositionally biased region" description="Polar residues" evidence="1">
    <location>
        <begin position="90"/>
        <end position="112"/>
    </location>
</feature>
<feature type="region of interest" description="Disordered" evidence="1">
    <location>
        <begin position="501"/>
        <end position="559"/>
    </location>
</feature>
<keyword evidence="3" id="KW-1185">Reference proteome</keyword>
<feature type="compositionally biased region" description="Polar residues" evidence="1">
    <location>
        <begin position="433"/>
        <end position="456"/>
    </location>
</feature>
<evidence type="ECO:0000256" key="1">
    <source>
        <dbReference type="SAM" id="MobiDB-lite"/>
    </source>
</evidence>
<proteinExistence type="predicted"/>
<accession>A0A6A5ZJL1</accession>
<feature type="region of interest" description="Disordered" evidence="1">
    <location>
        <begin position="593"/>
        <end position="620"/>
    </location>
</feature>
<feature type="region of interest" description="Disordered" evidence="1">
    <location>
        <begin position="184"/>
        <end position="226"/>
    </location>
</feature>
<dbReference type="AlphaFoldDB" id="A0A6A5ZJL1"/>
<name>A0A6A5ZJL1_9PLEO</name>